<reference evidence="3" key="1">
    <citation type="journal article" date="2020" name="Stud. Mycol.">
        <title>101 Dothideomycetes genomes: a test case for predicting lifestyles and emergence of pathogens.</title>
        <authorList>
            <person name="Haridas S."/>
            <person name="Albert R."/>
            <person name="Binder M."/>
            <person name="Bloem J."/>
            <person name="Labutti K."/>
            <person name="Salamov A."/>
            <person name="Andreopoulos B."/>
            <person name="Baker S."/>
            <person name="Barry K."/>
            <person name="Bills G."/>
            <person name="Bluhm B."/>
            <person name="Cannon C."/>
            <person name="Castanera R."/>
            <person name="Culley D."/>
            <person name="Daum C."/>
            <person name="Ezra D."/>
            <person name="Gonzalez J."/>
            <person name="Henrissat B."/>
            <person name="Kuo A."/>
            <person name="Liang C."/>
            <person name="Lipzen A."/>
            <person name="Lutzoni F."/>
            <person name="Magnuson J."/>
            <person name="Mondo S."/>
            <person name="Nolan M."/>
            <person name="Ohm R."/>
            <person name="Pangilinan J."/>
            <person name="Park H.-J."/>
            <person name="Ramirez L."/>
            <person name="Alfaro M."/>
            <person name="Sun H."/>
            <person name="Tritt A."/>
            <person name="Yoshinaga Y."/>
            <person name="Zwiers L.-H."/>
            <person name="Turgeon B."/>
            <person name="Goodwin S."/>
            <person name="Spatafora J."/>
            <person name="Crous P."/>
            <person name="Grigoriev I."/>
        </authorList>
    </citation>
    <scope>NUCLEOTIDE SEQUENCE</scope>
    <source>
        <strain evidence="3">CBS 113389</strain>
    </source>
</reference>
<evidence type="ECO:0000256" key="1">
    <source>
        <dbReference type="SAM" id="MobiDB-lite"/>
    </source>
</evidence>
<protein>
    <submittedName>
        <fullName evidence="3">Uncharacterized protein</fullName>
    </submittedName>
</protein>
<organism evidence="3 4">
    <name type="scientific">Neohortaea acidophila</name>
    <dbReference type="NCBI Taxonomy" id="245834"/>
    <lineage>
        <taxon>Eukaryota</taxon>
        <taxon>Fungi</taxon>
        <taxon>Dikarya</taxon>
        <taxon>Ascomycota</taxon>
        <taxon>Pezizomycotina</taxon>
        <taxon>Dothideomycetes</taxon>
        <taxon>Dothideomycetidae</taxon>
        <taxon>Mycosphaerellales</taxon>
        <taxon>Teratosphaeriaceae</taxon>
        <taxon>Neohortaea</taxon>
    </lineage>
</organism>
<dbReference type="AlphaFoldDB" id="A0A6A6PH22"/>
<name>A0A6A6PH22_9PEZI</name>
<evidence type="ECO:0000256" key="2">
    <source>
        <dbReference type="SAM" id="Phobius"/>
    </source>
</evidence>
<evidence type="ECO:0000313" key="3">
    <source>
        <dbReference type="EMBL" id="KAF2479215.1"/>
    </source>
</evidence>
<evidence type="ECO:0000313" key="4">
    <source>
        <dbReference type="Proteomes" id="UP000799767"/>
    </source>
</evidence>
<gene>
    <name evidence="3" type="ORF">BDY17DRAFT_52136</name>
</gene>
<accession>A0A6A6PH22</accession>
<dbReference type="EMBL" id="MU001642">
    <property type="protein sequence ID" value="KAF2479215.1"/>
    <property type="molecule type" value="Genomic_DNA"/>
</dbReference>
<feature type="transmembrane region" description="Helical" evidence="2">
    <location>
        <begin position="140"/>
        <end position="160"/>
    </location>
</feature>
<keyword evidence="2" id="KW-0472">Membrane</keyword>
<keyword evidence="2" id="KW-0812">Transmembrane</keyword>
<dbReference type="Proteomes" id="UP000799767">
    <property type="component" value="Unassembled WGS sequence"/>
</dbReference>
<keyword evidence="4" id="KW-1185">Reference proteome</keyword>
<dbReference type="GeneID" id="54479467"/>
<sequence length="229" mass="24724">MTTSILPSPPTTAGRAGWQWENADTQPGQAGYMHLPRRPAASAHACGTAAATTTTTSRVSGMAVMGRKSGARRMRRADLHHHTHRILVVTDSRRRDATWRSWLAVGLVARPVFFSTIQSPISGIPCRCAFVAFCRFAHSFLWSLLHVAVGFGFALALWVASFSPGWVGWNKGTGRIPPEPVKAGFCAKGNDCAGLHSGVHADGEWWVRCRVDASHLLAVTCSACTVCVM</sequence>
<feature type="region of interest" description="Disordered" evidence="1">
    <location>
        <begin position="1"/>
        <end position="27"/>
    </location>
</feature>
<keyword evidence="2" id="KW-1133">Transmembrane helix</keyword>
<dbReference type="RefSeq" id="XP_033585785.1">
    <property type="nucleotide sequence ID" value="XM_033738465.1"/>
</dbReference>
<proteinExistence type="predicted"/>